<dbReference type="PANTHER" id="PTHR35175">
    <property type="entry name" value="DUF1289 DOMAIN-CONTAINING PROTEIN"/>
    <property type="match status" value="1"/>
</dbReference>
<dbReference type="PANTHER" id="PTHR35175:SF2">
    <property type="entry name" value="DUF1289 DOMAIN-CONTAINING PROTEIN"/>
    <property type="match status" value="1"/>
</dbReference>
<name>A0A3S0V7E7_9PROT</name>
<sequence length="73" mass="8083">MTIDESTVPSPCVRQCTLNDDDVCLGCFRSLDEIKDWSGLDAPAKRAVLAEAGRRRAGIPAPRWNWTALRPRG</sequence>
<dbReference type="Proteomes" id="UP000280346">
    <property type="component" value="Unassembled WGS sequence"/>
</dbReference>
<evidence type="ECO:0000313" key="2">
    <source>
        <dbReference type="Proteomes" id="UP000280346"/>
    </source>
</evidence>
<protein>
    <submittedName>
        <fullName evidence="1">DUF1289 domain-containing protein</fullName>
    </submittedName>
</protein>
<organism evidence="1 2">
    <name type="scientific">Azospirillum doebereinerae</name>
    <dbReference type="NCBI Taxonomy" id="92933"/>
    <lineage>
        <taxon>Bacteria</taxon>
        <taxon>Pseudomonadati</taxon>
        <taxon>Pseudomonadota</taxon>
        <taxon>Alphaproteobacteria</taxon>
        <taxon>Rhodospirillales</taxon>
        <taxon>Azospirillaceae</taxon>
        <taxon>Azospirillum</taxon>
    </lineage>
</organism>
<reference evidence="1 2" key="1">
    <citation type="submission" date="2018-12" db="EMBL/GenBank/DDBJ databases">
        <authorList>
            <person name="Yang Y."/>
        </authorList>
    </citation>
    <scope>NUCLEOTIDE SEQUENCE [LARGE SCALE GENOMIC DNA]</scope>
    <source>
        <strain evidence="1 2">GSF71</strain>
    </source>
</reference>
<gene>
    <name evidence="1" type="ORF">EJ913_08350</name>
</gene>
<dbReference type="AlphaFoldDB" id="A0A3S0V7E7"/>
<dbReference type="RefSeq" id="WP_126996685.1">
    <property type="nucleotide sequence ID" value="NZ_JBNPXW010000004.1"/>
</dbReference>
<proteinExistence type="predicted"/>
<accession>A0A3S0V7E7</accession>
<dbReference type="InterPro" id="IPR010710">
    <property type="entry name" value="DUF1289"/>
</dbReference>
<dbReference type="Pfam" id="PF06945">
    <property type="entry name" value="DUF1289"/>
    <property type="match status" value="1"/>
</dbReference>
<keyword evidence="2" id="KW-1185">Reference proteome</keyword>
<dbReference type="EMBL" id="RZIJ01000005">
    <property type="protein sequence ID" value="RUQ73664.1"/>
    <property type="molecule type" value="Genomic_DNA"/>
</dbReference>
<dbReference type="OrthoDB" id="9811423at2"/>
<evidence type="ECO:0000313" key="1">
    <source>
        <dbReference type="EMBL" id="RUQ73664.1"/>
    </source>
</evidence>
<comment type="caution">
    <text evidence="1">The sequence shown here is derived from an EMBL/GenBank/DDBJ whole genome shotgun (WGS) entry which is preliminary data.</text>
</comment>